<accession>A0ACB9I906</accession>
<comment type="caution">
    <text evidence="1">The sequence shown here is derived from an EMBL/GenBank/DDBJ whole genome shotgun (WGS) entry which is preliminary data.</text>
</comment>
<gene>
    <name evidence="1" type="ORF">L1987_32132</name>
</gene>
<reference evidence="1 2" key="2">
    <citation type="journal article" date="2022" name="Mol. Ecol. Resour.">
        <title>The genomes of chicory, endive, great burdock and yacon provide insights into Asteraceae paleo-polyploidization history and plant inulin production.</title>
        <authorList>
            <person name="Fan W."/>
            <person name="Wang S."/>
            <person name="Wang H."/>
            <person name="Wang A."/>
            <person name="Jiang F."/>
            <person name="Liu H."/>
            <person name="Zhao H."/>
            <person name="Xu D."/>
            <person name="Zhang Y."/>
        </authorList>
    </citation>
    <scope>NUCLEOTIDE SEQUENCE [LARGE SCALE GENOMIC DNA]</scope>
    <source>
        <strain evidence="2">cv. Yunnan</strain>
        <tissue evidence="1">Leaves</tissue>
    </source>
</reference>
<organism evidence="1 2">
    <name type="scientific">Smallanthus sonchifolius</name>
    <dbReference type="NCBI Taxonomy" id="185202"/>
    <lineage>
        <taxon>Eukaryota</taxon>
        <taxon>Viridiplantae</taxon>
        <taxon>Streptophyta</taxon>
        <taxon>Embryophyta</taxon>
        <taxon>Tracheophyta</taxon>
        <taxon>Spermatophyta</taxon>
        <taxon>Magnoliopsida</taxon>
        <taxon>eudicotyledons</taxon>
        <taxon>Gunneridae</taxon>
        <taxon>Pentapetalae</taxon>
        <taxon>asterids</taxon>
        <taxon>campanulids</taxon>
        <taxon>Asterales</taxon>
        <taxon>Asteraceae</taxon>
        <taxon>Asteroideae</taxon>
        <taxon>Heliantheae alliance</taxon>
        <taxon>Millerieae</taxon>
        <taxon>Smallanthus</taxon>
    </lineage>
</organism>
<dbReference type="EMBL" id="CM042027">
    <property type="protein sequence ID" value="KAI3803966.1"/>
    <property type="molecule type" value="Genomic_DNA"/>
</dbReference>
<protein>
    <submittedName>
        <fullName evidence="1">Uncharacterized protein</fullName>
    </submittedName>
</protein>
<proteinExistence type="predicted"/>
<evidence type="ECO:0000313" key="2">
    <source>
        <dbReference type="Proteomes" id="UP001056120"/>
    </source>
</evidence>
<sequence>MEGYDDTFGCTPEPVILCITGMVREGPRKWPPLGFDSLDHQREVTFCSCSVSLKGKSSPTSPYTPHIKMTNGHKRGRVNPAASLELRRERNRRYYVKHKAAKKPSSTNVAEPTEAVASTFAANPLQMDATILEIPQGQSASKPHIKMPSGHNTGCADPSASLERRNASLERRRERNRRYYVKHKAAKKPSSTNVAESTEAVASTFAANPSQMDATIPEIPQGYYLHSMVYSPAVYLFVLTLRSRTISIYTTHQNA</sequence>
<reference evidence="2" key="1">
    <citation type="journal article" date="2022" name="Mol. Ecol. Resour.">
        <title>The genomes of chicory, endive, great burdock and yacon provide insights into Asteraceae palaeo-polyploidization history and plant inulin production.</title>
        <authorList>
            <person name="Fan W."/>
            <person name="Wang S."/>
            <person name="Wang H."/>
            <person name="Wang A."/>
            <person name="Jiang F."/>
            <person name="Liu H."/>
            <person name="Zhao H."/>
            <person name="Xu D."/>
            <person name="Zhang Y."/>
        </authorList>
    </citation>
    <scope>NUCLEOTIDE SEQUENCE [LARGE SCALE GENOMIC DNA]</scope>
    <source>
        <strain evidence="2">cv. Yunnan</strain>
    </source>
</reference>
<keyword evidence="2" id="KW-1185">Reference proteome</keyword>
<dbReference type="Proteomes" id="UP001056120">
    <property type="component" value="Linkage Group LG10"/>
</dbReference>
<name>A0ACB9I906_9ASTR</name>
<evidence type="ECO:0000313" key="1">
    <source>
        <dbReference type="EMBL" id="KAI3803966.1"/>
    </source>
</evidence>